<gene>
    <name evidence="2" type="ORF">ERS852580_01133</name>
</gene>
<feature type="region of interest" description="Disordered" evidence="1">
    <location>
        <begin position="1"/>
        <end position="27"/>
    </location>
</feature>
<feature type="compositionally biased region" description="Polar residues" evidence="1">
    <location>
        <begin position="1"/>
        <end position="11"/>
    </location>
</feature>
<accession>A0A173SLY8</accession>
<evidence type="ECO:0000313" key="3">
    <source>
        <dbReference type="Proteomes" id="UP000095673"/>
    </source>
</evidence>
<evidence type="ECO:0000313" key="2">
    <source>
        <dbReference type="EMBL" id="CUM91472.1"/>
    </source>
</evidence>
<evidence type="ECO:0000256" key="1">
    <source>
        <dbReference type="SAM" id="MobiDB-lite"/>
    </source>
</evidence>
<reference evidence="2 3" key="1">
    <citation type="submission" date="2015-09" db="EMBL/GenBank/DDBJ databases">
        <authorList>
            <consortium name="Pathogen Informatics"/>
        </authorList>
    </citation>
    <scope>NUCLEOTIDE SEQUENCE [LARGE SCALE GENOMIC DNA]</scope>
    <source>
        <strain evidence="2 3">2789STDY5834968</strain>
    </source>
</reference>
<dbReference type="EMBL" id="CYXM01000004">
    <property type="protein sequence ID" value="CUM91472.1"/>
    <property type="molecule type" value="Genomic_DNA"/>
</dbReference>
<protein>
    <submittedName>
        <fullName evidence="2">Uncharacterized protein</fullName>
    </submittedName>
</protein>
<sequence>MYNADETSQKISDLEKEYRKSQQKKGAESLMELEAQVRAKLKRQAEADDNIYDPEFEKEIEERLAKLDEESRSEFYRIRTHRKNDGILSAREIDLLTLEAMERSYYHYKGIEYEKPKYKKEFHFGG</sequence>
<name>A0A173SLY8_9FIRM</name>
<proteinExistence type="predicted"/>
<dbReference type="Proteomes" id="UP000095673">
    <property type="component" value="Unassembled WGS sequence"/>
</dbReference>
<dbReference type="RefSeq" id="WP_055237823.1">
    <property type="nucleotide sequence ID" value="NZ_CYXM01000004.1"/>
</dbReference>
<dbReference type="AlphaFoldDB" id="A0A173SLY8"/>
<organism evidence="2 3">
    <name type="scientific">Agathobacter rectalis</name>
    <dbReference type="NCBI Taxonomy" id="39491"/>
    <lineage>
        <taxon>Bacteria</taxon>
        <taxon>Bacillati</taxon>
        <taxon>Bacillota</taxon>
        <taxon>Clostridia</taxon>
        <taxon>Lachnospirales</taxon>
        <taxon>Lachnospiraceae</taxon>
        <taxon>Agathobacter</taxon>
    </lineage>
</organism>